<accession>A0A1E7EUK9</accession>
<reference evidence="6 7" key="1">
    <citation type="submission" date="2016-09" db="EMBL/GenBank/DDBJ databases">
        <title>Extensive genetic diversity and differential bi-allelic expression allows diatom success in the polar Southern Ocean.</title>
        <authorList>
            <consortium name="DOE Joint Genome Institute"/>
            <person name="Mock T."/>
            <person name="Otillar R.P."/>
            <person name="Strauss J."/>
            <person name="Dupont C."/>
            <person name="Frickenhaus S."/>
            <person name="Maumus F."/>
            <person name="Mcmullan M."/>
            <person name="Sanges R."/>
            <person name="Schmutz J."/>
            <person name="Toseland A."/>
            <person name="Valas R."/>
            <person name="Veluchamy A."/>
            <person name="Ward B.J."/>
            <person name="Allen A."/>
            <person name="Barry K."/>
            <person name="Falciatore A."/>
            <person name="Ferrante M."/>
            <person name="Fortunato A.E."/>
            <person name="Gloeckner G."/>
            <person name="Gruber A."/>
            <person name="Hipkin R."/>
            <person name="Janech M."/>
            <person name="Kroth P."/>
            <person name="Leese F."/>
            <person name="Lindquist E."/>
            <person name="Lyon B.R."/>
            <person name="Martin J."/>
            <person name="Mayer C."/>
            <person name="Parker M."/>
            <person name="Quesneville H."/>
            <person name="Raymond J."/>
            <person name="Uhlig C."/>
            <person name="Valentin K.U."/>
            <person name="Worden A.Z."/>
            <person name="Armbrust E.V."/>
            <person name="Bowler C."/>
            <person name="Green B."/>
            <person name="Moulton V."/>
            <person name="Van Oosterhout C."/>
            <person name="Grigoriev I."/>
        </authorList>
    </citation>
    <scope>NUCLEOTIDE SEQUENCE [LARGE SCALE GENOMIC DNA]</scope>
    <source>
        <strain evidence="6 7">CCMP1102</strain>
    </source>
</reference>
<dbReference type="PANTHER" id="PTHR24304:SF4">
    <property type="entry name" value="CYTOCHROME P450"/>
    <property type="match status" value="1"/>
</dbReference>
<comment type="cofactor">
    <cofactor evidence="5">
        <name>heme</name>
        <dbReference type="ChEBI" id="CHEBI:30413"/>
    </cofactor>
</comment>
<dbReference type="InterPro" id="IPR036396">
    <property type="entry name" value="Cyt_P450_sf"/>
</dbReference>
<dbReference type="GO" id="GO:0016705">
    <property type="term" value="F:oxidoreductase activity, acting on paired donors, with incorporation or reduction of molecular oxygen"/>
    <property type="evidence" value="ECO:0007669"/>
    <property type="project" value="InterPro"/>
</dbReference>
<evidence type="ECO:0000256" key="5">
    <source>
        <dbReference type="PIRSR" id="PIRSR602403-1"/>
    </source>
</evidence>
<dbReference type="EMBL" id="KV784374">
    <property type="protein sequence ID" value="OEU09651.1"/>
    <property type="molecule type" value="Genomic_DNA"/>
</dbReference>
<keyword evidence="7" id="KW-1185">Reference proteome</keyword>
<dbReference type="Proteomes" id="UP000095751">
    <property type="component" value="Unassembled WGS sequence"/>
</dbReference>
<protein>
    <submittedName>
        <fullName evidence="6">Cytochrome P450</fullName>
    </submittedName>
</protein>
<dbReference type="Gene3D" id="1.10.630.10">
    <property type="entry name" value="Cytochrome P450"/>
    <property type="match status" value="1"/>
</dbReference>
<dbReference type="GO" id="GO:0042632">
    <property type="term" value="P:cholesterol homeostasis"/>
    <property type="evidence" value="ECO:0007669"/>
    <property type="project" value="TreeGrafter"/>
</dbReference>
<dbReference type="KEGG" id="fcy:FRACYDRAFT_247905"/>
<evidence type="ECO:0000313" key="6">
    <source>
        <dbReference type="EMBL" id="OEU09651.1"/>
    </source>
</evidence>
<dbReference type="PRINTS" id="PR00465">
    <property type="entry name" value="EP450IV"/>
</dbReference>
<evidence type="ECO:0000256" key="3">
    <source>
        <dbReference type="ARBA" id="ARBA00022723"/>
    </source>
</evidence>
<proteinExistence type="inferred from homology"/>
<dbReference type="PANTHER" id="PTHR24304">
    <property type="entry name" value="CYTOCHROME P450 FAMILY 7"/>
    <property type="match status" value="1"/>
</dbReference>
<name>A0A1E7EUK9_9STRA</name>
<evidence type="ECO:0000256" key="4">
    <source>
        <dbReference type="ARBA" id="ARBA00023004"/>
    </source>
</evidence>
<dbReference type="InterPro" id="IPR050529">
    <property type="entry name" value="CYP450_sterol_14alpha_dmase"/>
</dbReference>
<dbReference type="GO" id="GO:0008395">
    <property type="term" value="F:steroid hydroxylase activity"/>
    <property type="evidence" value="ECO:0007669"/>
    <property type="project" value="TreeGrafter"/>
</dbReference>
<dbReference type="InterPro" id="IPR001128">
    <property type="entry name" value="Cyt_P450"/>
</dbReference>
<dbReference type="GO" id="GO:0005506">
    <property type="term" value="F:iron ion binding"/>
    <property type="evidence" value="ECO:0007669"/>
    <property type="project" value="InterPro"/>
</dbReference>
<dbReference type="InterPro" id="IPR002403">
    <property type="entry name" value="Cyt_P450_E_grp-IV"/>
</dbReference>
<dbReference type="GO" id="GO:0020037">
    <property type="term" value="F:heme binding"/>
    <property type="evidence" value="ECO:0007669"/>
    <property type="project" value="InterPro"/>
</dbReference>
<keyword evidence="3 5" id="KW-0479">Metal-binding</keyword>
<sequence length="488" mass="55736">MWILRKYLIRDPREPKRVSSWVPYFGVAFKLNGNCLNFFAKCREQVNDEPIFTARLMGKDCHFVVDSKYVIDVPYKRAPQMDGVSLQKLFLRNNIGITYAETESLCSPEKLKVKKELFHQNLLHKESGSLQSLVETSQIELLKLTSEGQGDNTATLLHRFAIDLAVRVSAAPMISLSLTTHKDLPEKLLTFLNGTTALIAGVPWLLLPDVIKARDDIEKMFEAKEFLENATDFTLRRKEFANAGVIRQTQRVWIKTQVSTLIATTANFAPTLSWILFHLLDDHVAYNAVEKEAIVLGEKKIYDIEDLDGLPVLSSVIKETIRLHSVHFPTKDILEDFEVKVGEKSYLLKKGSRLMSYTPIKHYDPYLFSNPFEFQYDRFLGDNRKFFYKDGKDARDPIAAFGGGAQLCPGRRFTPYVLKATVVRLMNTYNMELLANTKRPEDFVATRAHIVFPTDVHFKLEKKQRRSNIKCQQGTDTLLSQTVTAQAA</sequence>
<dbReference type="InParanoid" id="A0A1E7EUK9"/>
<keyword evidence="2 5" id="KW-0349">Heme</keyword>
<gene>
    <name evidence="6" type="ORF">FRACYDRAFT_247905</name>
</gene>
<dbReference type="OrthoDB" id="67904at2759"/>
<evidence type="ECO:0000256" key="2">
    <source>
        <dbReference type="ARBA" id="ARBA00022617"/>
    </source>
</evidence>
<feature type="binding site" description="axial binding residue" evidence="5">
    <location>
        <position position="408"/>
    </location>
    <ligand>
        <name>heme</name>
        <dbReference type="ChEBI" id="CHEBI:30413"/>
    </ligand>
    <ligandPart>
        <name>Fe</name>
        <dbReference type="ChEBI" id="CHEBI:18248"/>
    </ligandPart>
</feature>
<comment type="similarity">
    <text evidence="1">Belongs to the cytochrome P450 family.</text>
</comment>
<dbReference type="SUPFAM" id="SSF48264">
    <property type="entry name" value="Cytochrome P450"/>
    <property type="match status" value="1"/>
</dbReference>
<keyword evidence="4 5" id="KW-0408">Iron</keyword>
<evidence type="ECO:0000256" key="1">
    <source>
        <dbReference type="ARBA" id="ARBA00010617"/>
    </source>
</evidence>
<evidence type="ECO:0000313" key="7">
    <source>
        <dbReference type="Proteomes" id="UP000095751"/>
    </source>
</evidence>
<dbReference type="AlphaFoldDB" id="A0A1E7EUK9"/>
<organism evidence="6 7">
    <name type="scientific">Fragilariopsis cylindrus CCMP1102</name>
    <dbReference type="NCBI Taxonomy" id="635003"/>
    <lineage>
        <taxon>Eukaryota</taxon>
        <taxon>Sar</taxon>
        <taxon>Stramenopiles</taxon>
        <taxon>Ochrophyta</taxon>
        <taxon>Bacillariophyta</taxon>
        <taxon>Bacillariophyceae</taxon>
        <taxon>Bacillariophycidae</taxon>
        <taxon>Bacillariales</taxon>
        <taxon>Bacillariaceae</taxon>
        <taxon>Fragilariopsis</taxon>
    </lineage>
</organism>
<dbReference type="Pfam" id="PF00067">
    <property type="entry name" value="p450"/>
    <property type="match status" value="1"/>
</dbReference>